<reference evidence="1 2" key="1">
    <citation type="submission" date="2014-03" db="EMBL/GenBank/DDBJ databases">
        <title>Genomics of Bifidobacteria.</title>
        <authorList>
            <person name="Ventura M."/>
            <person name="Milani C."/>
            <person name="Lugli G.A."/>
        </authorList>
    </citation>
    <scope>NUCLEOTIDE SEQUENCE [LARGE SCALE GENOMIC DNA]</scope>
    <source>
        <strain evidence="1 2">LMG 10510</strain>
    </source>
</reference>
<sequence>MNTNMGKDLIMAILELGTIDARTIDAEALTRAYDAYRHDAFDGYFPDAEGVGALASDFVNAAAKTIAAHVGAGEQTSFINEDTAAQDVDALRSSLKTDSFRTPLLTITHETVRSWLAAQFKDADDPLRTALGAYADDVFAAAPRDEQEASINAAQYIQEGPALAAIVNEISEANIEHLSGKDMQSGAFLVYDGTKYGTATDDPNMVLFE</sequence>
<dbReference type="Proteomes" id="UP000028995">
    <property type="component" value="Unassembled WGS sequence"/>
</dbReference>
<keyword evidence="2" id="KW-1185">Reference proteome</keyword>
<evidence type="ECO:0000313" key="2">
    <source>
        <dbReference type="Proteomes" id="UP000028995"/>
    </source>
</evidence>
<gene>
    <name evidence="1" type="ORF">BCHO_0413</name>
</gene>
<dbReference type="EMBL" id="JGYU01000001">
    <property type="protein sequence ID" value="KFI58368.1"/>
    <property type="molecule type" value="Genomic_DNA"/>
</dbReference>
<proteinExistence type="predicted"/>
<protein>
    <submittedName>
        <fullName evidence="1">Uncharacterized protein</fullName>
    </submittedName>
</protein>
<comment type="caution">
    <text evidence="1">The sequence shown here is derived from an EMBL/GenBank/DDBJ whole genome shotgun (WGS) entry which is preliminary data.</text>
</comment>
<evidence type="ECO:0000313" key="1">
    <source>
        <dbReference type="EMBL" id="KFI58368.1"/>
    </source>
</evidence>
<accession>A0A087AHW8</accession>
<name>A0A087AHW8_9BIFI</name>
<dbReference type="eggNOG" id="ENOG5032AA3">
    <property type="taxonomic scope" value="Bacteria"/>
</dbReference>
<dbReference type="AlphaFoldDB" id="A0A087AHW8"/>
<organism evidence="1 2">
    <name type="scientific">Bifidobacterium choerinum</name>
    <dbReference type="NCBI Taxonomy" id="35760"/>
    <lineage>
        <taxon>Bacteria</taxon>
        <taxon>Bacillati</taxon>
        <taxon>Actinomycetota</taxon>
        <taxon>Actinomycetes</taxon>
        <taxon>Bifidobacteriales</taxon>
        <taxon>Bifidobacteriaceae</taxon>
        <taxon>Bifidobacterium</taxon>
    </lineage>
</organism>